<evidence type="ECO:0000256" key="1">
    <source>
        <dbReference type="SAM" id="Phobius"/>
    </source>
</evidence>
<keyword evidence="1" id="KW-1133">Transmembrane helix</keyword>
<sequence>MNVENYIPFPRLKEYIATRNHTEEDAVSSRGIVSGSNFELHKTESATGAKMGFAEADTVLDIIVPSILIVALFAVNAIIFVIIMKQRKRSSHRMDTEAKELAEL</sequence>
<keyword evidence="1" id="KW-0812">Transmembrane</keyword>
<keyword evidence="1" id="KW-0472">Membrane</keyword>
<feature type="transmembrane region" description="Helical" evidence="1">
    <location>
        <begin position="62"/>
        <end position="84"/>
    </location>
</feature>
<evidence type="ECO:0000313" key="3">
    <source>
        <dbReference type="Proteomes" id="UP000594454"/>
    </source>
</evidence>
<proteinExistence type="predicted"/>
<reference evidence="2 3" key="1">
    <citation type="submission" date="2020-11" db="EMBL/GenBank/DDBJ databases">
        <authorList>
            <person name="Wallbank WR R."/>
            <person name="Pardo Diaz C."/>
            <person name="Kozak K."/>
            <person name="Martin S."/>
            <person name="Jiggins C."/>
            <person name="Moest M."/>
            <person name="Warren A I."/>
            <person name="Generalovic N T."/>
            <person name="Byers J.R.P. K."/>
            <person name="Montejo-Kovacevich G."/>
            <person name="Yen C E."/>
        </authorList>
    </citation>
    <scope>NUCLEOTIDE SEQUENCE [LARGE SCALE GENOMIC DNA]</scope>
</reference>
<organism evidence="2 3">
    <name type="scientific">Hermetia illucens</name>
    <name type="common">Black soldier fly</name>
    <dbReference type="NCBI Taxonomy" id="343691"/>
    <lineage>
        <taxon>Eukaryota</taxon>
        <taxon>Metazoa</taxon>
        <taxon>Ecdysozoa</taxon>
        <taxon>Arthropoda</taxon>
        <taxon>Hexapoda</taxon>
        <taxon>Insecta</taxon>
        <taxon>Pterygota</taxon>
        <taxon>Neoptera</taxon>
        <taxon>Endopterygota</taxon>
        <taxon>Diptera</taxon>
        <taxon>Brachycera</taxon>
        <taxon>Stratiomyomorpha</taxon>
        <taxon>Stratiomyidae</taxon>
        <taxon>Hermetiinae</taxon>
        <taxon>Hermetia</taxon>
    </lineage>
</organism>
<dbReference type="EMBL" id="LR899011">
    <property type="protein sequence ID" value="CAD7085552.1"/>
    <property type="molecule type" value="Genomic_DNA"/>
</dbReference>
<name>A0A7R8YTY9_HERIL</name>
<dbReference type="AlphaFoldDB" id="A0A7R8YTY9"/>
<gene>
    <name evidence="2" type="ORF">HERILL_LOCUS8386</name>
</gene>
<dbReference type="OrthoDB" id="8034338at2759"/>
<protein>
    <submittedName>
        <fullName evidence="2">Uncharacterized protein</fullName>
    </submittedName>
</protein>
<evidence type="ECO:0000313" key="2">
    <source>
        <dbReference type="EMBL" id="CAD7085552.1"/>
    </source>
</evidence>
<accession>A0A7R8YTY9</accession>
<keyword evidence="3" id="KW-1185">Reference proteome</keyword>
<dbReference type="Proteomes" id="UP000594454">
    <property type="component" value="Chromosome 3"/>
</dbReference>